<reference evidence="4 5" key="1">
    <citation type="journal article" date="2017" name="Int. J. Syst. Evol. Microbiol.">
        <title>Desulfovibrio senegalensis sp. nov., a mesophilic sulfate reducer isolated from marine sediment.</title>
        <authorList>
            <person name="Thioye A."/>
            <person name="Gam Z.B.A."/>
            <person name="Mbengue M."/>
            <person name="Cayol J.L."/>
            <person name="Joseph-Bartoli M."/>
            <person name="Toure-Kane C."/>
            <person name="Labat M."/>
        </authorList>
    </citation>
    <scope>NUCLEOTIDE SEQUENCE [LARGE SCALE GENOMIC DNA]</scope>
    <source>
        <strain evidence="4 5">DSM 101509</strain>
    </source>
</reference>
<dbReference type="RefSeq" id="WP_151150389.1">
    <property type="nucleotide sequence ID" value="NZ_WAIE01000002.1"/>
</dbReference>
<sequence length="195" mass="22125">MILGIEGSPRQKGNSHKLLEAILSGAAEKGQDCEDAHLRDFRFEPCVGCERCRRDKICTRFSDGMTLLYPRLQQSRGLVLVSPVHNYNVTAWVKAFIDRLYCFYDFTDERPRGWSSRLAGQGRKAVIAAIAEQENKHDMGFAMDAMRLPLEAHGFEIVQEISVLRLFDRGIVSRHADILEQARQAGMRLADSLEQ</sequence>
<accession>A0A6N6N3M3</accession>
<dbReference type="SUPFAM" id="SSF52218">
    <property type="entry name" value="Flavoproteins"/>
    <property type="match status" value="1"/>
</dbReference>
<evidence type="ECO:0000256" key="2">
    <source>
        <dbReference type="ARBA" id="ARBA00022643"/>
    </source>
</evidence>
<keyword evidence="2" id="KW-0288">FMN</keyword>
<evidence type="ECO:0000313" key="4">
    <source>
        <dbReference type="EMBL" id="KAB1442167.1"/>
    </source>
</evidence>
<dbReference type="GO" id="GO:0016491">
    <property type="term" value="F:oxidoreductase activity"/>
    <property type="evidence" value="ECO:0007669"/>
    <property type="project" value="InterPro"/>
</dbReference>
<dbReference type="Gene3D" id="3.40.50.360">
    <property type="match status" value="1"/>
</dbReference>
<dbReference type="Pfam" id="PF03358">
    <property type="entry name" value="FMN_red"/>
    <property type="match status" value="1"/>
</dbReference>
<proteinExistence type="predicted"/>
<dbReference type="InterPro" id="IPR029039">
    <property type="entry name" value="Flavoprotein-like_sf"/>
</dbReference>
<evidence type="ECO:0000256" key="1">
    <source>
        <dbReference type="ARBA" id="ARBA00022630"/>
    </source>
</evidence>
<comment type="caution">
    <text evidence="4">The sequence shown here is derived from an EMBL/GenBank/DDBJ whole genome shotgun (WGS) entry which is preliminary data.</text>
</comment>
<evidence type="ECO:0000313" key="5">
    <source>
        <dbReference type="Proteomes" id="UP000438699"/>
    </source>
</evidence>
<gene>
    <name evidence="4" type="ORF">F8A88_06795</name>
</gene>
<dbReference type="OrthoDB" id="9790975at2"/>
<keyword evidence="1" id="KW-0285">Flavoprotein</keyword>
<feature type="domain" description="NADPH-dependent FMN reductase-like" evidence="3">
    <location>
        <begin position="2"/>
        <end position="109"/>
    </location>
</feature>
<protein>
    <submittedName>
        <fullName evidence="4">Flavodoxin family protein</fullName>
    </submittedName>
</protein>
<keyword evidence="5" id="KW-1185">Reference proteome</keyword>
<evidence type="ECO:0000259" key="3">
    <source>
        <dbReference type="Pfam" id="PF03358"/>
    </source>
</evidence>
<dbReference type="EMBL" id="WAIE01000002">
    <property type="protein sequence ID" value="KAB1442167.1"/>
    <property type="molecule type" value="Genomic_DNA"/>
</dbReference>
<name>A0A6N6N3M3_9BACT</name>
<dbReference type="PANTHER" id="PTHR43278">
    <property type="entry name" value="NAD(P)H-DEPENDENT FMN-CONTAINING OXIDOREDUCTASE YWQN-RELATED"/>
    <property type="match status" value="1"/>
</dbReference>
<organism evidence="4 5">
    <name type="scientific">Pseudodesulfovibrio senegalensis</name>
    <dbReference type="NCBI Taxonomy" id="1721087"/>
    <lineage>
        <taxon>Bacteria</taxon>
        <taxon>Pseudomonadati</taxon>
        <taxon>Thermodesulfobacteriota</taxon>
        <taxon>Desulfovibrionia</taxon>
        <taxon>Desulfovibrionales</taxon>
        <taxon>Desulfovibrionaceae</taxon>
    </lineage>
</organism>
<dbReference type="InterPro" id="IPR051796">
    <property type="entry name" value="ISF_SsuE-like"/>
</dbReference>
<dbReference type="Proteomes" id="UP000438699">
    <property type="component" value="Unassembled WGS sequence"/>
</dbReference>
<dbReference type="InterPro" id="IPR005025">
    <property type="entry name" value="FMN_Rdtase-like_dom"/>
</dbReference>
<dbReference type="AlphaFoldDB" id="A0A6N6N3M3"/>
<dbReference type="PANTHER" id="PTHR43278:SF2">
    <property type="entry name" value="IRON-SULFUR FLAVOPROTEIN"/>
    <property type="match status" value="1"/>
</dbReference>